<accession>A0A0F3RHR9</accession>
<gene>
    <name evidence="2" type="ORF">RAT170B_0496</name>
</gene>
<keyword evidence="1" id="KW-0812">Transmembrane</keyword>
<sequence>MHGSILNVSASSNLSFDEAISGVFVLPHEIATTTLWSRNDDTYQLRIFFFFIIFDLAFVVDLLLEASLIKGLGTIGLILKC</sequence>
<evidence type="ECO:0000256" key="1">
    <source>
        <dbReference type="SAM" id="Phobius"/>
    </source>
</evidence>
<evidence type="ECO:0000313" key="3">
    <source>
        <dbReference type="Proteomes" id="UP000033736"/>
    </source>
</evidence>
<dbReference type="AlphaFoldDB" id="A0A0F3RHR9"/>
<protein>
    <submittedName>
        <fullName evidence="2">Uncharacterized protein</fullName>
    </submittedName>
</protein>
<keyword evidence="1" id="KW-0472">Membrane</keyword>
<evidence type="ECO:0000313" key="2">
    <source>
        <dbReference type="EMBL" id="KJW05672.1"/>
    </source>
</evidence>
<keyword evidence="3" id="KW-1185">Reference proteome</keyword>
<dbReference type="Proteomes" id="UP000033736">
    <property type="component" value="Unassembled WGS sequence"/>
</dbReference>
<comment type="caution">
    <text evidence="2">The sequence shown here is derived from an EMBL/GenBank/DDBJ whole genome shotgun (WGS) entry which is preliminary data.</text>
</comment>
<name>A0A0F3RHR9_9RICK</name>
<feature type="transmembrane region" description="Helical" evidence="1">
    <location>
        <begin position="43"/>
        <end position="64"/>
    </location>
</feature>
<proteinExistence type="predicted"/>
<keyword evidence="1" id="KW-1133">Transmembrane helix</keyword>
<organism evidence="2 3">
    <name type="scientific">Rickettsia argasii T170-B</name>
    <dbReference type="NCBI Taxonomy" id="1268837"/>
    <lineage>
        <taxon>Bacteria</taxon>
        <taxon>Pseudomonadati</taxon>
        <taxon>Pseudomonadota</taxon>
        <taxon>Alphaproteobacteria</taxon>
        <taxon>Rickettsiales</taxon>
        <taxon>Rickettsiaceae</taxon>
        <taxon>Rickettsieae</taxon>
        <taxon>Rickettsia</taxon>
        <taxon>spotted fever group</taxon>
    </lineage>
</organism>
<dbReference type="EMBL" id="LAOQ01000001">
    <property type="protein sequence ID" value="KJW05672.1"/>
    <property type="molecule type" value="Genomic_DNA"/>
</dbReference>
<reference evidence="2 3" key="1">
    <citation type="submission" date="2015-01" db="EMBL/GenBank/DDBJ databases">
        <title>Genome Sequencing of Rickettsiales /home/snadendla/prok_pipe/test/illegal_ec_num.txt.</title>
        <authorList>
            <person name="Daugherty S.C."/>
            <person name="Su Q."/>
            <person name="Abolude K."/>
            <person name="Beier-Sexton M."/>
            <person name="Carlyon J.A."/>
            <person name="Carter R."/>
            <person name="Day N.P."/>
            <person name="Dumler S.J."/>
            <person name="Dyachenko V."/>
            <person name="Godinez A."/>
            <person name="Kurtti T.J."/>
            <person name="Lichay M."/>
            <person name="Mullins K.E."/>
            <person name="Ott S."/>
            <person name="Pappas-Brown V."/>
            <person name="Paris D.H."/>
            <person name="Patel P."/>
            <person name="Richards A.L."/>
            <person name="Sadzewicz L."/>
            <person name="Sears K."/>
            <person name="Seidman D."/>
            <person name="Sengamalay N."/>
            <person name="Stenos J."/>
            <person name="Tallon L.J."/>
            <person name="Vincent G."/>
            <person name="Fraser C.M."/>
            <person name="Munderloh U."/>
            <person name="Dunning-Hotopp J.C."/>
        </authorList>
    </citation>
    <scope>NUCLEOTIDE SEQUENCE [LARGE SCALE GENOMIC DNA]</scope>
    <source>
        <strain evidence="2 3">T170-B</strain>
    </source>
</reference>